<evidence type="ECO:0000256" key="13">
    <source>
        <dbReference type="PIRNR" id="PIRNR004930"/>
    </source>
</evidence>
<evidence type="ECO:0000256" key="1">
    <source>
        <dbReference type="ARBA" id="ARBA00004496"/>
    </source>
</evidence>
<dbReference type="InterPro" id="IPR038385">
    <property type="entry name" value="Sua5/YwlC_C"/>
</dbReference>
<keyword evidence="8 13" id="KW-0548">Nucleotidyltransferase</keyword>
<evidence type="ECO:0000259" key="15">
    <source>
        <dbReference type="PROSITE" id="PS51163"/>
    </source>
</evidence>
<evidence type="ECO:0000256" key="7">
    <source>
        <dbReference type="ARBA" id="ARBA00022694"/>
    </source>
</evidence>
<feature type="binding site" evidence="14">
    <location>
        <position position="152"/>
    </location>
    <ligand>
        <name>ATP</name>
        <dbReference type="ChEBI" id="CHEBI:30616"/>
    </ligand>
</feature>
<name>A0A4Z0BUS9_9BURK</name>
<feature type="binding site" evidence="14">
    <location>
        <position position="53"/>
    </location>
    <ligand>
        <name>ATP</name>
        <dbReference type="ChEBI" id="CHEBI:30616"/>
    </ligand>
</feature>
<dbReference type="GO" id="GO:0000049">
    <property type="term" value="F:tRNA binding"/>
    <property type="evidence" value="ECO:0007669"/>
    <property type="project" value="TreeGrafter"/>
</dbReference>
<dbReference type="GO" id="GO:0008033">
    <property type="term" value="P:tRNA processing"/>
    <property type="evidence" value="ECO:0007669"/>
    <property type="project" value="UniProtKB-KW"/>
</dbReference>
<evidence type="ECO:0000256" key="10">
    <source>
        <dbReference type="ARBA" id="ARBA00022840"/>
    </source>
</evidence>
<feature type="binding site" evidence="14">
    <location>
        <position position="116"/>
    </location>
    <ligand>
        <name>L-threonine</name>
        <dbReference type="ChEBI" id="CHEBI:57926"/>
    </ligand>
</feature>
<dbReference type="OrthoDB" id="9814580at2"/>
<keyword evidence="6 13" id="KW-0808">Transferase</keyword>
<keyword evidence="17" id="KW-1185">Reference proteome</keyword>
<feature type="domain" description="YrdC-like" evidence="15">
    <location>
        <begin position="8"/>
        <end position="199"/>
    </location>
</feature>
<evidence type="ECO:0000313" key="17">
    <source>
        <dbReference type="Proteomes" id="UP000297839"/>
    </source>
</evidence>
<feature type="binding site" evidence="14">
    <location>
        <position position="30"/>
    </location>
    <ligand>
        <name>L-threonine</name>
        <dbReference type="ChEBI" id="CHEBI:57926"/>
    </ligand>
</feature>
<evidence type="ECO:0000256" key="5">
    <source>
        <dbReference type="ARBA" id="ARBA00022490"/>
    </source>
</evidence>
<dbReference type="GO" id="GO:0005524">
    <property type="term" value="F:ATP binding"/>
    <property type="evidence" value="ECO:0007669"/>
    <property type="project" value="UniProtKB-UniRule"/>
</dbReference>
<dbReference type="GO" id="GO:0005737">
    <property type="term" value="C:cytoplasm"/>
    <property type="evidence" value="ECO:0007669"/>
    <property type="project" value="UniProtKB-SubCell"/>
</dbReference>
<dbReference type="PANTHER" id="PTHR17490:SF16">
    <property type="entry name" value="THREONYLCARBAMOYL-AMP SYNTHASE"/>
    <property type="match status" value="1"/>
</dbReference>
<feature type="binding site" evidence="14">
    <location>
        <position position="195"/>
    </location>
    <ligand>
        <name>ATP</name>
        <dbReference type="ChEBI" id="CHEBI:30616"/>
    </ligand>
</feature>
<dbReference type="Pfam" id="PF03481">
    <property type="entry name" value="Sua5_C"/>
    <property type="match status" value="1"/>
</dbReference>
<dbReference type="RefSeq" id="WP_135250127.1">
    <property type="nucleotide sequence ID" value="NZ_SMLK01000003.1"/>
</dbReference>
<dbReference type="InterPro" id="IPR017945">
    <property type="entry name" value="DHBP_synth_RibB-like_a/b_dom"/>
</dbReference>
<feature type="binding site" evidence="14">
    <location>
        <position position="142"/>
    </location>
    <ligand>
        <name>L-threonine</name>
        <dbReference type="ChEBI" id="CHEBI:57926"/>
    </ligand>
</feature>
<dbReference type="InterPro" id="IPR050156">
    <property type="entry name" value="TC-AMP_synthase_SUA5"/>
</dbReference>
<evidence type="ECO:0000256" key="9">
    <source>
        <dbReference type="ARBA" id="ARBA00022741"/>
    </source>
</evidence>
<accession>A0A4Z0BUS9</accession>
<comment type="subcellular location">
    <subcellularLocation>
        <location evidence="1 13">Cytoplasm</location>
    </subcellularLocation>
</comment>
<evidence type="ECO:0000256" key="3">
    <source>
        <dbReference type="ARBA" id="ARBA00012584"/>
    </source>
</evidence>
<dbReference type="Pfam" id="PF01300">
    <property type="entry name" value="Sua5_yciO_yrdC"/>
    <property type="match status" value="1"/>
</dbReference>
<comment type="similarity">
    <text evidence="2 13">Belongs to the SUA5 family.</text>
</comment>
<keyword evidence="9 13" id="KW-0547">Nucleotide-binding</keyword>
<dbReference type="EMBL" id="SMLK01000003">
    <property type="protein sequence ID" value="TFZ02028.1"/>
    <property type="molecule type" value="Genomic_DNA"/>
</dbReference>
<feature type="binding site" evidence="14">
    <location>
        <position position="144"/>
    </location>
    <ligand>
        <name>ATP</name>
        <dbReference type="ChEBI" id="CHEBI:30616"/>
    </ligand>
</feature>
<keyword evidence="5 13" id="KW-0963">Cytoplasm</keyword>
<dbReference type="Gene3D" id="3.90.870.10">
    <property type="entry name" value="DHBP synthase"/>
    <property type="match status" value="1"/>
</dbReference>
<dbReference type="NCBIfam" id="TIGR00057">
    <property type="entry name" value="L-threonylcarbamoyladenylate synthase"/>
    <property type="match status" value="1"/>
</dbReference>
<dbReference type="PROSITE" id="PS51163">
    <property type="entry name" value="YRDC"/>
    <property type="match status" value="1"/>
</dbReference>
<dbReference type="EC" id="2.7.7.87" evidence="3 13"/>
<gene>
    <name evidence="16" type="ORF">EZ216_12690</name>
</gene>
<dbReference type="PIRSF" id="PIRSF004930">
    <property type="entry name" value="Tln_factor_SUA5"/>
    <property type="match status" value="1"/>
</dbReference>
<evidence type="ECO:0000256" key="6">
    <source>
        <dbReference type="ARBA" id="ARBA00022679"/>
    </source>
</evidence>
<dbReference type="Proteomes" id="UP000297839">
    <property type="component" value="Unassembled WGS sequence"/>
</dbReference>
<dbReference type="InterPro" id="IPR006070">
    <property type="entry name" value="Sua5-like_dom"/>
</dbReference>
<dbReference type="AlphaFoldDB" id="A0A4Z0BUS9"/>
<sequence>MVRDPSDPAALQEAVRRLQAGELVAFATETVYGLGADASRDEAVARIFEAKGRPSDHPLIVHVPDASRVGDFAASVPPFAQKLIDAFWPGPLTLILPRRPEVARAAAGGQSSIGLRCPSHPVAHALLRACADAQPPVPGLAAPSANKFGRVSPTSAQHVASEFGDGLLVLDGGPCEVGIESAIVDCTRGRPVLLRPGVLTAAQIESACGEPLVRPEDLPGAPRASGTLEAHYAPRAKVRLMDARGLQTALDLLGGQAANIATYSRAILQTRSERVLRRRMPDDAVEAARQLFAVLRDFDDQGVQLIWVEAPPEDAEWDGVRDRLARAAAA</sequence>
<evidence type="ECO:0000256" key="8">
    <source>
        <dbReference type="ARBA" id="ARBA00022695"/>
    </source>
</evidence>
<dbReference type="Gene3D" id="3.40.50.11030">
    <property type="entry name" value="Threonylcarbamoyl-AMP synthase, C-terminal domain"/>
    <property type="match status" value="1"/>
</dbReference>
<organism evidence="16 17">
    <name type="scientific">Ramlibacter humi</name>
    <dbReference type="NCBI Taxonomy" id="2530451"/>
    <lineage>
        <taxon>Bacteria</taxon>
        <taxon>Pseudomonadati</taxon>
        <taxon>Pseudomonadota</taxon>
        <taxon>Betaproteobacteria</taxon>
        <taxon>Burkholderiales</taxon>
        <taxon>Comamonadaceae</taxon>
        <taxon>Ramlibacter</taxon>
    </lineage>
</organism>
<dbReference type="PANTHER" id="PTHR17490">
    <property type="entry name" value="SUA5"/>
    <property type="match status" value="1"/>
</dbReference>
<keyword evidence="7 13" id="KW-0819">tRNA processing</keyword>
<protein>
    <recommendedName>
        <fullName evidence="4 13">Threonylcarbamoyl-AMP synthase</fullName>
        <shortName evidence="13">TC-AMP synthase</shortName>
        <ecNumber evidence="3 13">2.7.7.87</ecNumber>
    </recommendedName>
    <alternativeName>
        <fullName evidence="11 13">L-threonylcarbamoyladenylate synthase</fullName>
    </alternativeName>
</protein>
<feature type="binding site" evidence="14">
    <location>
        <position position="62"/>
    </location>
    <ligand>
        <name>L-threonine</name>
        <dbReference type="ChEBI" id="CHEBI:57926"/>
    </ligand>
</feature>
<evidence type="ECO:0000313" key="16">
    <source>
        <dbReference type="EMBL" id="TFZ02028.1"/>
    </source>
</evidence>
<dbReference type="GO" id="GO:0061710">
    <property type="term" value="F:L-threonylcarbamoyladenylate synthase"/>
    <property type="evidence" value="ECO:0007669"/>
    <property type="project" value="UniProtKB-EC"/>
</dbReference>
<comment type="caution">
    <text evidence="16">The sequence shown here is derived from an EMBL/GenBank/DDBJ whole genome shotgun (WGS) entry which is preliminary data.</text>
</comment>
<dbReference type="InterPro" id="IPR005145">
    <property type="entry name" value="Sua5_C"/>
</dbReference>
<dbReference type="InterPro" id="IPR010923">
    <property type="entry name" value="T(6)A37_SUA5"/>
</dbReference>
<evidence type="ECO:0000256" key="14">
    <source>
        <dbReference type="PIRSR" id="PIRSR004930-1"/>
    </source>
</evidence>
<keyword evidence="10 13" id="KW-0067">ATP-binding</keyword>
<dbReference type="SUPFAM" id="SSF55821">
    <property type="entry name" value="YrdC/RibB"/>
    <property type="match status" value="1"/>
</dbReference>
<dbReference type="GO" id="GO:0003725">
    <property type="term" value="F:double-stranded RNA binding"/>
    <property type="evidence" value="ECO:0007669"/>
    <property type="project" value="UniProtKB-UniRule"/>
</dbReference>
<evidence type="ECO:0000256" key="4">
    <source>
        <dbReference type="ARBA" id="ARBA00015492"/>
    </source>
</evidence>
<evidence type="ECO:0000256" key="11">
    <source>
        <dbReference type="ARBA" id="ARBA00029774"/>
    </source>
</evidence>
<reference evidence="16 17" key="1">
    <citation type="submission" date="2019-03" db="EMBL/GenBank/DDBJ databases">
        <title>Ramlibacter sp. 18x22-1, whole genome shotgun sequence.</title>
        <authorList>
            <person name="Zhang X."/>
            <person name="Feng G."/>
            <person name="Zhu H."/>
        </authorList>
    </citation>
    <scope>NUCLEOTIDE SEQUENCE [LARGE SCALE GENOMIC DNA]</scope>
    <source>
        <strain evidence="16 17">18x22-1</strain>
    </source>
</reference>
<dbReference type="GO" id="GO:0006450">
    <property type="term" value="P:regulation of translational fidelity"/>
    <property type="evidence" value="ECO:0007669"/>
    <property type="project" value="TreeGrafter"/>
</dbReference>
<evidence type="ECO:0000256" key="12">
    <source>
        <dbReference type="ARBA" id="ARBA00048366"/>
    </source>
</evidence>
<feature type="binding site" evidence="14">
    <location>
        <position position="181"/>
    </location>
    <ligand>
        <name>L-threonine</name>
        <dbReference type="ChEBI" id="CHEBI:57926"/>
    </ligand>
</feature>
<comment type="catalytic activity">
    <reaction evidence="12 13">
        <text>L-threonine + hydrogencarbonate + ATP = L-threonylcarbamoyladenylate + diphosphate + H2O</text>
        <dbReference type="Rhea" id="RHEA:36407"/>
        <dbReference type="ChEBI" id="CHEBI:15377"/>
        <dbReference type="ChEBI" id="CHEBI:17544"/>
        <dbReference type="ChEBI" id="CHEBI:30616"/>
        <dbReference type="ChEBI" id="CHEBI:33019"/>
        <dbReference type="ChEBI" id="CHEBI:57926"/>
        <dbReference type="ChEBI" id="CHEBI:73682"/>
        <dbReference type="EC" id="2.7.7.87"/>
    </reaction>
</comment>
<feature type="binding site" evidence="14">
    <location>
        <position position="232"/>
    </location>
    <ligand>
        <name>ATP</name>
        <dbReference type="ChEBI" id="CHEBI:30616"/>
    </ligand>
</feature>
<proteinExistence type="inferred from homology"/>
<evidence type="ECO:0000256" key="2">
    <source>
        <dbReference type="ARBA" id="ARBA00007663"/>
    </source>
</evidence>
<comment type="function">
    <text evidence="13">Required for the formation of a threonylcarbamoyl group on adenosine at position 37 (t(6)A37) in tRNAs that read codons beginning with adenine.</text>
</comment>